<dbReference type="Proteomes" id="UP000794436">
    <property type="component" value="Unassembled WGS sequence"/>
</dbReference>
<protein>
    <submittedName>
        <fullName evidence="2">Uncharacterized protein</fullName>
    </submittedName>
</protein>
<evidence type="ECO:0000256" key="1">
    <source>
        <dbReference type="SAM" id="Phobius"/>
    </source>
</evidence>
<evidence type="ECO:0000313" key="2">
    <source>
        <dbReference type="EMBL" id="TMW58453.1"/>
    </source>
</evidence>
<reference evidence="2" key="1">
    <citation type="submission" date="2019-03" db="EMBL/GenBank/DDBJ databases">
        <title>Long read genome sequence of the mycoparasitic Pythium oligandrum ATCC 38472 isolated from sugarbeet rhizosphere.</title>
        <authorList>
            <person name="Gaulin E."/>
        </authorList>
    </citation>
    <scope>NUCLEOTIDE SEQUENCE</scope>
    <source>
        <strain evidence="2">ATCC 38472_TT</strain>
    </source>
</reference>
<dbReference type="InterPro" id="IPR032675">
    <property type="entry name" value="LRR_dom_sf"/>
</dbReference>
<keyword evidence="1" id="KW-0472">Membrane</keyword>
<dbReference type="Gene3D" id="3.80.10.10">
    <property type="entry name" value="Ribonuclease Inhibitor"/>
    <property type="match status" value="1"/>
</dbReference>
<comment type="caution">
    <text evidence="2">The sequence shown here is derived from an EMBL/GenBank/DDBJ whole genome shotgun (WGS) entry which is preliminary data.</text>
</comment>
<dbReference type="AlphaFoldDB" id="A0A8K1FH61"/>
<evidence type="ECO:0000313" key="3">
    <source>
        <dbReference type="Proteomes" id="UP000794436"/>
    </source>
</evidence>
<keyword evidence="1" id="KW-1133">Transmembrane helix</keyword>
<name>A0A8K1FH61_PYTOL</name>
<feature type="transmembrane region" description="Helical" evidence="1">
    <location>
        <begin position="185"/>
        <end position="208"/>
    </location>
</feature>
<feature type="transmembrane region" description="Helical" evidence="1">
    <location>
        <begin position="66"/>
        <end position="90"/>
    </location>
</feature>
<gene>
    <name evidence="2" type="ORF">Poli38472_010012</name>
</gene>
<dbReference type="EMBL" id="SPLM01000111">
    <property type="protein sequence ID" value="TMW58453.1"/>
    <property type="molecule type" value="Genomic_DNA"/>
</dbReference>
<dbReference type="OrthoDB" id="78970at2759"/>
<keyword evidence="1" id="KW-0812">Transmembrane</keyword>
<sequence length="604" mass="68817">MVTPTYQVFHFSRLISQLWIEQFAIMLNGPFLALMHELRNYCIKTLFLLDSAIYKAIRAVQIPQEALVISAWTYLAIGILHVYEVLAMVFRSLWYRRLVFSAVTKEKRPPEHLHVLDRQTATTRERLCKPFAHLVAVLDRYSGLNGYFGVNGQLFDLVFHSLEVLEMVTQTYQAYQFSRSISHAWIKQFAVAVIVLNGTFPALAHVFLQKNEGARRLVNIVIDLFLDFSSAVLLPVGILTPLLMAFNWTTSSFDPELNVNDVWMTNGIAEARQVLVTSRFDYVASMMPHVGLLLCLNMIKSLLRGAPERRSRRLGHTPSGSTVITLVDLYADINCYRHGQVGTGAEITEPLKVLQRDVLTKITITHCPALEVPEIIREFPRFHTLEIFNSTVAQWTRSAAFTQQHLPFLFQTCFFDTNLSTIPDGLLHDELPEIMEQLVFFRSNITELPESIGKYWRDHEWFLLSFEFTPLRKLPTALSKLHLQALYLTGSAIDEIPDELLAPLQLSLLRLSGSGLKRLPRSIGDPKTLELLLMEETDVATLNPWVEAWLDEAMTRKKPPTVSFYGSAVCSGGMETKYERYCEAYQHSDVGSIAYPFIVAQRPL</sequence>
<organism evidence="2 3">
    <name type="scientific">Pythium oligandrum</name>
    <name type="common">Mycoparasitic fungus</name>
    <dbReference type="NCBI Taxonomy" id="41045"/>
    <lineage>
        <taxon>Eukaryota</taxon>
        <taxon>Sar</taxon>
        <taxon>Stramenopiles</taxon>
        <taxon>Oomycota</taxon>
        <taxon>Peronosporomycetes</taxon>
        <taxon>Pythiales</taxon>
        <taxon>Pythiaceae</taxon>
        <taxon>Pythium</taxon>
    </lineage>
</organism>
<accession>A0A8K1FH61</accession>
<dbReference type="SUPFAM" id="SSF52058">
    <property type="entry name" value="L domain-like"/>
    <property type="match status" value="1"/>
</dbReference>
<keyword evidence="3" id="KW-1185">Reference proteome</keyword>
<feature type="transmembrane region" description="Helical" evidence="1">
    <location>
        <begin position="220"/>
        <end position="246"/>
    </location>
</feature>
<proteinExistence type="predicted"/>